<evidence type="ECO:0000313" key="7">
    <source>
        <dbReference type="EMBL" id="MBR8464496.1"/>
    </source>
</evidence>
<dbReference type="NCBIfam" id="TIGR02481">
    <property type="entry name" value="hemeryth_dom"/>
    <property type="match status" value="1"/>
</dbReference>
<evidence type="ECO:0000256" key="1">
    <source>
        <dbReference type="ARBA" id="ARBA00010587"/>
    </source>
</evidence>
<dbReference type="PANTHER" id="PTHR45138:SF9">
    <property type="entry name" value="DIGUANYLATE CYCLASE DGCM-RELATED"/>
    <property type="match status" value="1"/>
</dbReference>
<keyword evidence="4" id="KW-0408">Iron</keyword>
<keyword evidence="8" id="KW-1185">Reference proteome</keyword>
<dbReference type="CDD" id="cd12107">
    <property type="entry name" value="Hemerythrin"/>
    <property type="match status" value="1"/>
</dbReference>
<evidence type="ECO:0000313" key="8">
    <source>
        <dbReference type="Proteomes" id="UP000682951"/>
    </source>
</evidence>
<proteinExistence type="inferred from homology"/>
<evidence type="ECO:0000256" key="3">
    <source>
        <dbReference type="ARBA" id="ARBA00022723"/>
    </source>
</evidence>
<gene>
    <name evidence="7" type="ORF">KDD93_07960</name>
</gene>
<dbReference type="PANTHER" id="PTHR45138">
    <property type="entry name" value="REGULATORY COMPONENTS OF SENSORY TRANSDUCTION SYSTEM"/>
    <property type="match status" value="1"/>
</dbReference>
<dbReference type="InterPro" id="IPR000160">
    <property type="entry name" value="GGDEF_dom"/>
</dbReference>
<evidence type="ECO:0000256" key="4">
    <source>
        <dbReference type="ARBA" id="ARBA00023004"/>
    </source>
</evidence>
<dbReference type="InterPro" id="IPR050469">
    <property type="entry name" value="Diguanylate_Cyclase"/>
</dbReference>
<dbReference type="Proteomes" id="UP000682951">
    <property type="component" value="Unassembled WGS sequence"/>
</dbReference>
<dbReference type="InterPro" id="IPR029787">
    <property type="entry name" value="Nucleotide_cyclase"/>
</dbReference>
<accession>A0ABS5HJT0</accession>
<organism evidence="7 8">
    <name type="scientific">Campylobacter anatolicus</name>
    <dbReference type="NCBI Taxonomy" id="2829105"/>
    <lineage>
        <taxon>Bacteria</taxon>
        <taxon>Pseudomonadati</taxon>
        <taxon>Campylobacterota</taxon>
        <taxon>Epsilonproteobacteria</taxon>
        <taxon>Campylobacterales</taxon>
        <taxon>Campylobacteraceae</taxon>
        <taxon>Campylobacter</taxon>
    </lineage>
</organism>
<dbReference type="Pfam" id="PF00990">
    <property type="entry name" value="GGDEF"/>
    <property type="match status" value="1"/>
</dbReference>
<evidence type="ECO:0000256" key="5">
    <source>
        <dbReference type="ARBA" id="ARBA00034247"/>
    </source>
</evidence>
<sequence>MLLKQVFVWNKDFETTYESIDTEHKYLVDLLNSLGDKISDKSTKIQDLKHIFDELIDYTGYHFNNEEQLSKMIGVDTRHRNEHVAAHKRFVKRVLELRNNVESSVDFRVEGKETLDFLVSWLTFHILGMDKLLTLQMRMIEQGKSPADAYEIVINSGDNRQINALVNSFNSVFGSLVKYNEELLAMKRALESEVSKRTIELEIANKKLQFIAMSDHLTGLSNRRMAISTIQECITTLQTKGKIFSVIMLDLDRFKSINDKYGHDAGDRVLCEFSKVLKFESRTDDVVCRLGGDEFLIICPDTNTNGVINLALKLLKAINKICIKFDDGGEWSGSSSIGIATANSETKTTEHIIKSADIAVYKAKELGRNCVCNAYGKIS</sequence>
<dbReference type="NCBIfam" id="TIGR00254">
    <property type="entry name" value="GGDEF"/>
    <property type="match status" value="1"/>
</dbReference>
<dbReference type="CDD" id="cd01949">
    <property type="entry name" value="GGDEF"/>
    <property type="match status" value="1"/>
</dbReference>
<protein>
    <recommendedName>
        <fullName evidence="2">diguanylate cyclase</fullName>
        <ecNumber evidence="2">2.7.7.65</ecNumber>
    </recommendedName>
</protein>
<keyword evidence="3" id="KW-0479">Metal-binding</keyword>
<dbReference type="InterPro" id="IPR035938">
    <property type="entry name" value="Hemerythrin-like_sf"/>
</dbReference>
<name>A0ABS5HJT0_9BACT</name>
<dbReference type="Pfam" id="PF01814">
    <property type="entry name" value="Hemerythrin"/>
    <property type="match status" value="1"/>
</dbReference>
<dbReference type="PROSITE" id="PS50887">
    <property type="entry name" value="GGDEF"/>
    <property type="match status" value="1"/>
</dbReference>
<evidence type="ECO:0000256" key="2">
    <source>
        <dbReference type="ARBA" id="ARBA00012528"/>
    </source>
</evidence>
<dbReference type="Gene3D" id="3.30.70.270">
    <property type="match status" value="1"/>
</dbReference>
<dbReference type="InterPro" id="IPR012312">
    <property type="entry name" value="Hemerythrin-like"/>
</dbReference>
<comment type="catalytic activity">
    <reaction evidence="5">
        <text>2 GTP = 3',3'-c-di-GMP + 2 diphosphate</text>
        <dbReference type="Rhea" id="RHEA:24898"/>
        <dbReference type="ChEBI" id="CHEBI:33019"/>
        <dbReference type="ChEBI" id="CHEBI:37565"/>
        <dbReference type="ChEBI" id="CHEBI:58805"/>
        <dbReference type="EC" id="2.7.7.65"/>
    </reaction>
</comment>
<dbReference type="EMBL" id="JAGSSW010000008">
    <property type="protein sequence ID" value="MBR8464496.1"/>
    <property type="molecule type" value="Genomic_DNA"/>
</dbReference>
<feature type="domain" description="GGDEF" evidence="6">
    <location>
        <begin position="242"/>
        <end position="376"/>
    </location>
</feature>
<comment type="similarity">
    <text evidence="1">Belongs to the hemerythrin family.</text>
</comment>
<dbReference type="InterPro" id="IPR012827">
    <property type="entry name" value="Hemerythrin_metal-bd"/>
</dbReference>
<reference evidence="7 8" key="1">
    <citation type="submission" date="2021-04" db="EMBL/GenBank/DDBJ databases">
        <title>Molecular and phenotypic characterization and identification of bacterial isolates recovered from the Anatolian ground squirrels (Spermophilus xanthoprymnus) and which have the potential to form a new species in the Campylobacter genus.</title>
        <authorList>
            <person name="Aydin F."/>
            <person name="Abay S."/>
            <person name="Kayman T."/>
            <person name="Karakaya E."/>
            <person name="Mustak H.K."/>
            <person name="Mustak I.B."/>
            <person name="Bilgin N."/>
            <person name="Duzler A."/>
            <person name="Sahin O."/>
            <person name="Guran O."/>
            <person name="Saticioglu I.B."/>
        </authorList>
    </citation>
    <scope>NUCLEOTIDE SEQUENCE [LARGE SCALE GENOMIC DNA]</scope>
    <source>
        <strain evidence="8">faydin-G24</strain>
    </source>
</reference>
<dbReference type="InterPro" id="IPR043128">
    <property type="entry name" value="Rev_trsase/Diguanyl_cyclase"/>
</dbReference>
<dbReference type="Gene3D" id="1.20.120.50">
    <property type="entry name" value="Hemerythrin-like"/>
    <property type="match status" value="1"/>
</dbReference>
<dbReference type="SUPFAM" id="SSF55073">
    <property type="entry name" value="Nucleotide cyclase"/>
    <property type="match status" value="1"/>
</dbReference>
<dbReference type="SUPFAM" id="SSF47188">
    <property type="entry name" value="Hemerythrin-like"/>
    <property type="match status" value="1"/>
</dbReference>
<comment type="caution">
    <text evidence="7">The sequence shown here is derived from an EMBL/GenBank/DDBJ whole genome shotgun (WGS) entry which is preliminary data.</text>
</comment>
<dbReference type="RefSeq" id="WP_212139647.1">
    <property type="nucleotide sequence ID" value="NZ_JAGSSW010000008.1"/>
</dbReference>
<dbReference type="NCBIfam" id="NF033749">
    <property type="entry name" value="bact_hemeryth"/>
    <property type="match status" value="1"/>
</dbReference>
<dbReference type="EC" id="2.7.7.65" evidence="2"/>
<dbReference type="SMART" id="SM00267">
    <property type="entry name" value="GGDEF"/>
    <property type="match status" value="1"/>
</dbReference>
<evidence type="ECO:0000259" key="6">
    <source>
        <dbReference type="PROSITE" id="PS50887"/>
    </source>
</evidence>